<comment type="catalytic activity">
    <reaction evidence="4">
        <text>a 2-deoxystreptamine antibiotic + acetyl-CoA = an N(3)-acetyl-2-deoxystreptamine antibiotic + CoA + H(+)</text>
        <dbReference type="Rhea" id="RHEA:12665"/>
        <dbReference type="ChEBI" id="CHEBI:15378"/>
        <dbReference type="ChEBI" id="CHEBI:57287"/>
        <dbReference type="ChEBI" id="CHEBI:57288"/>
        <dbReference type="ChEBI" id="CHEBI:57921"/>
        <dbReference type="ChEBI" id="CHEBI:77452"/>
        <dbReference type="EC" id="2.3.1.81"/>
    </reaction>
</comment>
<evidence type="ECO:0000313" key="6">
    <source>
        <dbReference type="Proteomes" id="UP001332243"/>
    </source>
</evidence>
<sequence>MTQPAPHTVRSLASELRALGVAPGDVLLLHSSYRSLGFVAGGVQAVVQAFLDTLGPEGTLVVPTHTSDNTDPAGWQHPPVPESWWPVIRAQSPGFDPARTPPSRWMGVIPNVVRTWPGALRSSHPQVSFAALGARAAEILAGHRLDDALGETSPLGAVYRLDGRVLLLGCDHGSNTSLHLAEYRQESPVRATTGSSVVGPDGTSRWTEWVDVDADESDLARLGTDFEATGGVTVGPVGNADARLMPQRELVDFATSWMAANRT</sequence>
<comment type="caution">
    <text evidence="5">The sequence shown here is derived from an EMBL/GenBank/DDBJ whole genome shotgun (WGS) entry which is preliminary data.</text>
</comment>
<proteinExistence type="inferred from homology"/>
<dbReference type="Proteomes" id="UP001332243">
    <property type="component" value="Unassembled WGS sequence"/>
</dbReference>
<dbReference type="InterPro" id="IPR003679">
    <property type="entry name" value="Amioglycoside_AcTrfase"/>
</dbReference>
<comment type="similarity">
    <text evidence="1 4">Belongs to the antibiotic N-acetyltransferase family.</text>
</comment>
<dbReference type="EC" id="2.3.1.-" evidence="4"/>
<organism evidence="5 6">
    <name type="scientific">Plantactinospora sonchi</name>
    <dbReference type="NCBI Taxonomy" id="1544735"/>
    <lineage>
        <taxon>Bacteria</taxon>
        <taxon>Bacillati</taxon>
        <taxon>Actinomycetota</taxon>
        <taxon>Actinomycetes</taxon>
        <taxon>Micromonosporales</taxon>
        <taxon>Micromonosporaceae</taxon>
        <taxon>Plantactinospora</taxon>
    </lineage>
</organism>
<dbReference type="Pfam" id="PF02522">
    <property type="entry name" value="Antibiotic_NAT"/>
    <property type="match status" value="1"/>
</dbReference>
<keyword evidence="4" id="KW-0046">Antibiotic resistance</keyword>
<dbReference type="InterPro" id="IPR028345">
    <property type="entry name" value="Antibiotic_NAT-like"/>
</dbReference>
<evidence type="ECO:0000313" key="5">
    <source>
        <dbReference type="EMBL" id="MEE6258599.1"/>
    </source>
</evidence>
<keyword evidence="6" id="KW-1185">Reference proteome</keyword>
<protein>
    <recommendedName>
        <fullName evidence="4">Aminoglycoside N(3)-acetyltransferase</fullName>
        <ecNumber evidence="4">2.3.1.-</ecNumber>
    </recommendedName>
</protein>
<evidence type="ECO:0000256" key="1">
    <source>
        <dbReference type="ARBA" id="ARBA00006383"/>
    </source>
</evidence>
<dbReference type="SUPFAM" id="SSF110710">
    <property type="entry name" value="TTHA0583/YokD-like"/>
    <property type="match status" value="1"/>
</dbReference>
<evidence type="ECO:0000256" key="2">
    <source>
        <dbReference type="ARBA" id="ARBA00022679"/>
    </source>
</evidence>
<dbReference type="PANTHER" id="PTHR11104">
    <property type="entry name" value="AMINOGLYCOSIDE N3-ACETYLTRANSFERASE"/>
    <property type="match status" value="1"/>
</dbReference>
<evidence type="ECO:0000256" key="3">
    <source>
        <dbReference type="ARBA" id="ARBA00023315"/>
    </source>
</evidence>
<reference evidence="5 6" key="1">
    <citation type="submission" date="2024-01" db="EMBL/GenBank/DDBJ databases">
        <title>Genome insights into Plantactinospora sonchi sp. nov.</title>
        <authorList>
            <person name="Wang L."/>
        </authorList>
    </citation>
    <scope>NUCLEOTIDE SEQUENCE [LARGE SCALE GENOMIC DNA]</scope>
    <source>
        <strain evidence="5 6">NEAU-QY2</strain>
    </source>
</reference>
<dbReference type="EMBL" id="JAZGQK010000006">
    <property type="protein sequence ID" value="MEE6258599.1"/>
    <property type="molecule type" value="Genomic_DNA"/>
</dbReference>
<dbReference type="PANTHER" id="PTHR11104:SF0">
    <property type="entry name" value="SPBETA PROPHAGE-DERIVED AMINOGLYCOSIDE N(3')-ACETYLTRANSFERASE-LIKE PROTEIN YOKD"/>
    <property type="match status" value="1"/>
</dbReference>
<name>A0ABU7RQ27_9ACTN</name>
<keyword evidence="3 4" id="KW-0012">Acyltransferase</keyword>
<keyword evidence="2 4" id="KW-0808">Transferase</keyword>
<accession>A0ABU7RQ27</accession>
<evidence type="ECO:0000256" key="4">
    <source>
        <dbReference type="RuleBase" id="RU365031"/>
    </source>
</evidence>
<gene>
    <name evidence="5" type="ORF">V1633_08865</name>
</gene>
<dbReference type="RefSeq" id="WP_331213696.1">
    <property type="nucleotide sequence ID" value="NZ_JAZGQK010000006.1"/>
</dbReference>